<reference evidence="4 5" key="1">
    <citation type="submission" date="2020-12" db="EMBL/GenBank/DDBJ databases">
        <title>Revised draft genomes of Rhodomicrobium vannielii ATCC 17100 and Rhodomicrobium udaipurense JA643.</title>
        <authorList>
            <person name="Conners E.M."/>
            <person name="Davenport E.J."/>
            <person name="Bose A."/>
        </authorList>
    </citation>
    <scope>NUCLEOTIDE SEQUENCE [LARGE SCALE GENOMIC DNA]</scope>
    <source>
        <strain evidence="4 5">JA643</strain>
    </source>
</reference>
<gene>
    <name evidence="4" type="ORF">JDN41_00330</name>
</gene>
<keyword evidence="2" id="KW-0732">Signal</keyword>
<keyword evidence="5" id="KW-1185">Reference proteome</keyword>
<dbReference type="InterPro" id="IPR023346">
    <property type="entry name" value="Lysozyme-like_dom_sf"/>
</dbReference>
<evidence type="ECO:0000313" key="5">
    <source>
        <dbReference type="Proteomes" id="UP000623250"/>
    </source>
</evidence>
<name>A0A8I1GFQ4_9HYPH</name>
<feature type="signal peptide" evidence="2">
    <location>
        <begin position="1"/>
        <end position="22"/>
    </location>
</feature>
<dbReference type="InterPro" id="IPR008258">
    <property type="entry name" value="Transglycosylase_SLT_dom_1"/>
</dbReference>
<evidence type="ECO:0000313" key="4">
    <source>
        <dbReference type="EMBL" id="MBJ7542002.1"/>
    </source>
</evidence>
<dbReference type="SUPFAM" id="SSF53955">
    <property type="entry name" value="Lysozyme-like"/>
    <property type="match status" value="1"/>
</dbReference>
<proteinExistence type="inferred from homology"/>
<protein>
    <submittedName>
        <fullName evidence="4">Lytic transglycosylase domain-containing protein</fullName>
    </submittedName>
</protein>
<dbReference type="Proteomes" id="UP000623250">
    <property type="component" value="Unassembled WGS sequence"/>
</dbReference>
<sequence length="197" mass="21949">MGKLRAIAIAVLFIFSLPPAGAVEQNLCEREMVAAASKYQIPLGVLYAVGLAETGIGGNLRAFSLNLEGKAIYSLDKAQAIERFHAARREGLRLIDVGCMQLNYYFHGEQFASVDEMLDPRKNVDYAARFLKELKQREGTWTLAVARYNAGKNNKKGQKRYICQVLDRLVQSGFGVWTPQASEFCASERRQAATQPK</sequence>
<evidence type="ECO:0000256" key="2">
    <source>
        <dbReference type="SAM" id="SignalP"/>
    </source>
</evidence>
<dbReference type="RefSeq" id="WP_081796656.1">
    <property type="nucleotide sequence ID" value="NZ_JAEMUK010000002.1"/>
</dbReference>
<feature type="domain" description="Transglycosylase SLT" evidence="3">
    <location>
        <begin position="34"/>
        <end position="160"/>
    </location>
</feature>
<comment type="similarity">
    <text evidence="1">Belongs to the virb1 family.</text>
</comment>
<dbReference type="Pfam" id="PF01464">
    <property type="entry name" value="SLT"/>
    <property type="match status" value="1"/>
</dbReference>
<organism evidence="4 5">
    <name type="scientific">Rhodomicrobium udaipurense</name>
    <dbReference type="NCBI Taxonomy" id="1202716"/>
    <lineage>
        <taxon>Bacteria</taxon>
        <taxon>Pseudomonadati</taxon>
        <taxon>Pseudomonadota</taxon>
        <taxon>Alphaproteobacteria</taxon>
        <taxon>Hyphomicrobiales</taxon>
        <taxon>Hyphomicrobiaceae</taxon>
        <taxon>Rhodomicrobium</taxon>
    </lineage>
</organism>
<comment type="caution">
    <text evidence="4">The sequence shown here is derived from an EMBL/GenBank/DDBJ whole genome shotgun (WGS) entry which is preliminary data.</text>
</comment>
<dbReference type="AlphaFoldDB" id="A0A8I1GFQ4"/>
<accession>A0A8I1GFQ4</accession>
<dbReference type="Gene3D" id="1.10.530.10">
    <property type="match status" value="1"/>
</dbReference>
<evidence type="ECO:0000259" key="3">
    <source>
        <dbReference type="Pfam" id="PF01464"/>
    </source>
</evidence>
<dbReference type="EMBL" id="JAEMUK010000002">
    <property type="protein sequence ID" value="MBJ7542002.1"/>
    <property type="molecule type" value="Genomic_DNA"/>
</dbReference>
<evidence type="ECO:0000256" key="1">
    <source>
        <dbReference type="ARBA" id="ARBA00009387"/>
    </source>
</evidence>
<feature type="chain" id="PRO_5034210910" evidence="2">
    <location>
        <begin position="23"/>
        <end position="197"/>
    </location>
</feature>